<reference evidence="2" key="1">
    <citation type="submission" date="2014-12" db="EMBL/GenBank/DDBJ databases">
        <title>Insight into the proteome of Arion vulgaris.</title>
        <authorList>
            <person name="Aradska J."/>
            <person name="Bulat T."/>
            <person name="Smidak R."/>
            <person name="Sarate P."/>
            <person name="Gangsoo J."/>
            <person name="Sialana F."/>
            <person name="Bilban M."/>
            <person name="Lubec G."/>
        </authorList>
    </citation>
    <scope>NUCLEOTIDE SEQUENCE</scope>
    <source>
        <tissue evidence="2">Skin</tissue>
    </source>
</reference>
<dbReference type="Pfam" id="PF15280">
    <property type="entry name" value="BORA_N"/>
    <property type="match status" value="1"/>
</dbReference>
<sequence>SPINNALSTHELQEIFKTPNRNMHYGYQSGTETGASHQQTPSMMSPASASSYGFTPGRQFINPFELDQNKMQMSLFSPNMFKVTESVSKSQKMEKESFWSVEHAALLMPVDIKE</sequence>
<accession>A0A0B6XU05</accession>
<dbReference type="InterPro" id="IPR023252">
    <property type="entry name" value="Aurora_borealis_protein"/>
</dbReference>
<gene>
    <name evidence="2" type="primary">ORF1221</name>
</gene>
<dbReference type="AlphaFoldDB" id="A0A0B6XU05"/>
<feature type="compositionally biased region" description="Low complexity" evidence="1">
    <location>
        <begin position="41"/>
        <end position="50"/>
    </location>
</feature>
<organism evidence="2">
    <name type="scientific">Arion vulgaris</name>
    <dbReference type="NCBI Taxonomy" id="1028688"/>
    <lineage>
        <taxon>Eukaryota</taxon>
        <taxon>Metazoa</taxon>
        <taxon>Spiralia</taxon>
        <taxon>Lophotrochozoa</taxon>
        <taxon>Mollusca</taxon>
        <taxon>Gastropoda</taxon>
        <taxon>Heterobranchia</taxon>
        <taxon>Euthyneura</taxon>
        <taxon>Panpulmonata</taxon>
        <taxon>Eupulmonata</taxon>
        <taxon>Stylommatophora</taxon>
        <taxon>Helicina</taxon>
        <taxon>Arionoidea</taxon>
        <taxon>Arionidae</taxon>
        <taxon>Arion</taxon>
    </lineage>
</organism>
<feature type="region of interest" description="Disordered" evidence="1">
    <location>
        <begin position="18"/>
        <end position="50"/>
    </location>
</feature>
<protein>
    <submittedName>
        <fullName evidence="2">Uncharacterized protein</fullName>
    </submittedName>
</protein>
<feature type="compositionally biased region" description="Polar residues" evidence="1">
    <location>
        <begin position="28"/>
        <end position="40"/>
    </location>
</feature>
<feature type="non-terminal residue" evidence="2">
    <location>
        <position position="1"/>
    </location>
</feature>
<dbReference type="EMBL" id="HACG01000508">
    <property type="protein sequence ID" value="CEK47373.1"/>
    <property type="molecule type" value="Transcribed_RNA"/>
</dbReference>
<name>A0A0B6XU05_9EUPU</name>
<proteinExistence type="predicted"/>
<evidence type="ECO:0000313" key="2">
    <source>
        <dbReference type="EMBL" id="CEK47373.1"/>
    </source>
</evidence>
<evidence type="ECO:0000256" key="1">
    <source>
        <dbReference type="SAM" id="MobiDB-lite"/>
    </source>
</evidence>
<feature type="non-terminal residue" evidence="2">
    <location>
        <position position="114"/>
    </location>
</feature>